<dbReference type="PANTHER" id="PTHR30055:SF234">
    <property type="entry name" value="HTH-TYPE TRANSCRIPTIONAL REGULATOR BETI"/>
    <property type="match status" value="1"/>
</dbReference>
<evidence type="ECO:0000256" key="2">
    <source>
        <dbReference type="ARBA" id="ARBA00023125"/>
    </source>
</evidence>
<dbReference type="Gene3D" id="1.10.357.10">
    <property type="entry name" value="Tetracycline Repressor, domain 2"/>
    <property type="match status" value="1"/>
</dbReference>
<dbReference type="PROSITE" id="PS50977">
    <property type="entry name" value="HTH_TETR_2"/>
    <property type="match status" value="1"/>
</dbReference>
<keyword evidence="7" id="KW-1185">Reference proteome</keyword>
<evidence type="ECO:0000256" key="4">
    <source>
        <dbReference type="PROSITE-ProRule" id="PRU00335"/>
    </source>
</evidence>
<accession>A0A917P964</accession>
<dbReference type="EMBL" id="BMQA01000097">
    <property type="protein sequence ID" value="GGJ67315.1"/>
    <property type="molecule type" value="Genomic_DNA"/>
</dbReference>
<evidence type="ECO:0000256" key="3">
    <source>
        <dbReference type="ARBA" id="ARBA00023163"/>
    </source>
</evidence>
<dbReference type="InterPro" id="IPR049445">
    <property type="entry name" value="TetR_SbtR-like_C"/>
</dbReference>
<dbReference type="RefSeq" id="WP_189317304.1">
    <property type="nucleotide sequence ID" value="NZ_BMQA01000097.1"/>
</dbReference>
<dbReference type="Proteomes" id="UP000657574">
    <property type="component" value="Unassembled WGS sequence"/>
</dbReference>
<dbReference type="GO" id="GO:0000976">
    <property type="term" value="F:transcription cis-regulatory region binding"/>
    <property type="evidence" value="ECO:0007669"/>
    <property type="project" value="TreeGrafter"/>
</dbReference>
<protein>
    <submittedName>
        <fullName evidence="6">TetR family transcriptional regulator</fullName>
    </submittedName>
</protein>
<proteinExistence type="predicted"/>
<comment type="caution">
    <text evidence="6">The sequence shown here is derived from an EMBL/GenBank/DDBJ whole genome shotgun (WGS) entry which is preliminary data.</text>
</comment>
<dbReference type="PANTHER" id="PTHR30055">
    <property type="entry name" value="HTH-TYPE TRANSCRIPTIONAL REGULATOR RUTR"/>
    <property type="match status" value="1"/>
</dbReference>
<sequence length="196" mass="20685">MRSDARSNRLRILEAAAEVLATPGDTSLKSIARRAGVGQGTLYRHFPTREALVLQVYGEEVDGLVTAVPVLLDSLCPRLALRAWLERLLSLGRRAPEFADAMSGATGEPTRQCREAYLPLLGALSALVSANEAAGTIAPGTTADDVLLLLGPLWHVGGVDADRARAVRLFETVIRGLCPSGTAQDVPGPEAARHAG</sequence>
<dbReference type="SUPFAM" id="SSF46689">
    <property type="entry name" value="Homeodomain-like"/>
    <property type="match status" value="1"/>
</dbReference>
<organism evidence="6 7">
    <name type="scientific">Streptomyces brasiliensis</name>
    <dbReference type="NCBI Taxonomy" id="1954"/>
    <lineage>
        <taxon>Bacteria</taxon>
        <taxon>Bacillati</taxon>
        <taxon>Actinomycetota</taxon>
        <taxon>Actinomycetes</taxon>
        <taxon>Kitasatosporales</taxon>
        <taxon>Streptomycetaceae</taxon>
        <taxon>Streptomyces</taxon>
    </lineage>
</organism>
<dbReference type="InterPro" id="IPR009057">
    <property type="entry name" value="Homeodomain-like_sf"/>
</dbReference>
<reference evidence="6" key="2">
    <citation type="submission" date="2020-09" db="EMBL/GenBank/DDBJ databases">
        <authorList>
            <person name="Sun Q."/>
            <person name="Ohkuma M."/>
        </authorList>
    </citation>
    <scope>NUCLEOTIDE SEQUENCE</scope>
    <source>
        <strain evidence="6">JCM 3086</strain>
    </source>
</reference>
<keyword evidence="3" id="KW-0804">Transcription</keyword>
<dbReference type="Pfam" id="PF00440">
    <property type="entry name" value="TetR_N"/>
    <property type="match status" value="1"/>
</dbReference>
<feature type="DNA-binding region" description="H-T-H motif" evidence="4">
    <location>
        <begin position="27"/>
        <end position="46"/>
    </location>
</feature>
<dbReference type="AlphaFoldDB" id="A0A917P964"/>
<keyword evidence="2 4" id="KW-0238">DNA-binding</keyword>
<keyword evidence="1" id="KW-0805">Transcription regulation</keyword>
<evidence type="ECO:0000313" key="6">
    <source>
        <dbReference type="EMBL" id="GGJ67315.1"/>
    </source>
</evidence>
<evidence type="ECO:0000256" key="1">
    <source>
        <dbReference type="ARBA" id="ARBA00023015"/>
    </source>
</evidence>
<name>A0A917P964_9ACTN</name>
<gene>
    <name evidence="6" type="ORF">GCM10010121_092550</name>
</gene>
<evidence type="ECO:0000313" key="7">
    <source>
        <dbReference type="Proteomes" id="UP000657574"/>
    </source>
</evidence>
<dbReference type="InterPro" id="IPR050109">
    <property type="entry name" value="HTH-type_TetR-like_transc_reg"/>
</dbReference>
<reference evidence="6" key="1">
    <citation type="journal article" date="2014" name="Int. J. Syst. Evol. Microbiol.">
        <title>Complete genome sequence of Corynebacterium casei LMG S-19264T (=DSM 44701T), isolated from a smear-ripened cheese.</title>
        <authorList>
            <consortium name="US DOE Joint Genome Institute (JGI-PGF)"/>
            <person name="Walter F."/>
            <person name="Albersmeier A."/>
            <person name="Kalinowski J."/>
            <person name="Ruckert C."/>
        </authorList>
    </citation>
    <scope>NUCLEOTIDE SEQUENCE</scope>
    <source>
        <strain evidence="6">JCM 3086</strain>
    </source>
</reference>
<evidence type="ECO:0000259" key="5">
    <source>
        <dbReference type="PROSITE" id="PS50977"/>
    </source>
</evidence>
<dbReference type="Pfam" id="PF21597">
    <property type="entry name" value="TetR_C_43"/>
    <property type="match status" value="1"/>
</dbReference>
<dbReference type="GO" id="GO:0003700">
    <property type="term" value="F:DNA-binding transcription factor activity"/>
    <property type="evidence" value="ECO:0007669"/>
    <property type="project" value="TreeGrafter"/>
</dbReference>
<dbReference type="InterPro" id="IPR001647">
    <property type="entry name" value="HTH_TetR"/>
</dbReference>
<feature type="domain" description="HTH tetR-type" evidence="5">
    <location>
        <begin position="6"/>
        <end position="64"/>
    </location>
</feature>